<sequence>MLRPTSITNDPWVCQRQEDVPCRADRCLVYLYAMVLCSHLSLLTSLPTRRTIDILYPILNTHSAANLHHVPRHSSDRSHSTTRTSP</sequence>
<evidence type="ECO:0000313" key="2">
    <source>
        <dbReference type="EMBL" id="TEB25329.1"/>
    </source>
</evidence>
<evidence type="ECO:0000313" key="3">
    <source>
        <dbReference type="Proteomes" id="UP000298030"/>
    </source>
</evidence>
<keyword evidence="3" id="KW-1185">Reference proteome</keyword>
<feature type="region of interest" description="Disordered" evidence="1">
    <location>
        <begin position="67"/>
        <end position="86"/>
    </location>
</feature>
<organism evidence="2 3">
    <name type="scientific">Coprinellus micaceus</name>
    <name type="common">Glistening ink-cap mushroom</name>
    <name type="synonym">Coprinus micaceus</name>
    <dbReference type="NCBI Taxonomy" id="71717"/>
    <lineage>
        <taxon>Eukaryota</taxon>
        <taxon>Fungi</taxon>
        <taxon>Dikarya</taxon>
        <taxon>Basidiomycota</taxon>
        <taxon>Agaricomycotina</taxon>
        <taxon>Agaricomycetes</taxon>
        <taxon>Agaricomycetidae</taxon>
        <taxon>Agaricales</taxon>
        <taxon>Agaricineae</taxon>
        <taxon>Psathyrellaceae</taxon>
        <taxon>Coprinellus</taxon>
    </lineage>
</organism>
<accession>A0A4Y7SVR5</accession>
<gene>
    <name evidence="2" type="ORF">FA13DRAFT_1179502</name>
</gene>
<protein>
    <submittedName>
        <fullName evidence="2">Uncharacterized protein</fullName>
    </submittedName>
</protein>
<reference evidence="2 3" key="1">
    <citation type="journal article" date="2019" name="Nat. Ecol. Evol.">
        <title>Megaphylogeny resolves global patterns of mushroom evolution.</title>
        <authorList>
            <person name="Varga T."/>
            <person name="Krizsan K."/>
            <person name="Foldi C."/>
            <person name="Dima B."/>
            <person name="Sanchez-Garcia M."/>
            <person name="Sanchez-Ramirez S."/>
            <person name="Szollosi G.J."/>
            <person name="Szarkandi J.G."/>
            <person name="Papp V."/>
            <person name="Albert L."/>
            <person name="Andreopoulos W."/>
            <person name="Angelini C."/>
            <person name="Antonin V."/>
            <person name="Barry K.W."/>
            <person name="Bougher N.L."/>
            <person name="Buchanan P."/>
            <person name="Buyck B."/>
            <person name="Bense V."/>
            <person name="Catcheside P."/>
            <person name="Chovatia M."/>
            <person name="Cooper J."/>
            <person name="Damon W."/>
            <person name="Desjardin D."/>
            <person name="Finy P."/>
            <person name="Geml J."/>
            <person name="Haridas S."/>
            <person name="Hughes K."/>
            <person name="Justo A."/>
            <person name="Karasinski D."/>
            <person name="Kautmanova I."/>
            <person name="Kiss B."/>
            <person name="Kocsube S."/>
            <person name="Kotiranta H."/>
            <person name="LaButti K.M."/>
            <person name="Lechner B.E."/>
            <person name="Liimatainen K."/>
            <person name="Lipzen A."/>
            <person name="Lukacs Z."/>
            <person name="Mihaltcheva S."/>
            <person name="Morgado L.N."/>
            <person name="Niskanen T."/>
            <person name="Noordeloos M.E."/>
            <person name="Ohm R.A."/>
            <person name="Ortiz-Santana B."/>
            <person name="Ovrebo C."/>
            <person name="Racz N."/>
            <person name="Riley R."/>
            <person name="Savchenko A."/>
            <person name="Shiryaev A."/>
            <person name="Soop K."/>
            <person name="Spirin V."/>
            <person name="Szebenyi C."/>
            <person name="Tomsovsky M."/>
            <person name="Tulloss R.E."/>
            <person name="Uehling J."/>
            <person name="Grigoriev I.V."/>
            <person name="Vagvolgyi C."/>
            <person name="Papp T."/>
            <person name="Martin F.M."/>
            <person name="Miettinen O."/>
            <person name="Hibbett D.S."/>
            <person name="Nagy L.G."/>
        </authorList>
    </citation>
    <scope>NUCLEOTIDE SEQUENCE [LARGE SCALE GENOMIC DNA]</scope>
    <source>
        <strain evidence="2 3">FP101781</strain>
    </source>
</reference>
<dbReference type="AlphaFoldDB" id="A0A4Y7SVR5"/>
<comment type="caution">
    <text evidence="2">The sequence shown here is derived from an EMBL/GenBank/DDBJ whole genome shotgun (WGS) entry which is preliminary data.</text>
</comment>
<proteinExistence type="predicted"/>
<dbReference type="EMBL" id="QPFP01000058">
    <property type="protein sequence ID" value="TEB25329.1"/>
    <property type="molecule type" value="Genomic_DNA"/>
</dbReference>
<dbReference type="Proteomes" id="UP000298030">
    <property type="component" value="Unassembled WGS sequence"/>
</dbReference>
<name>A0A4Y7SVR5_COPMI</name>
<evidence type="ECO:0000256" key="1">
    <source>
        <dbReference type="SAM" id="MobiDB-lite"/>
    </source>
</evidence>